<protein>
    <recommendedName>
        <fullName evidence="4">Enoyl-CoA hydratase</fullName>
    </recommendedName>
</protein>
<proteinExistence type="inferred from homology"/>
<comment type="similarity">
    <text evidence="1">Belongs to the enoyl-CoA hydratase/isomerase family.</text>
</comment>
<evidence type="ECO:0000256" key="1">
    <source>
        <dbReference type="ARBA" id="ARBA00005254"/>
    </source>
</evidence>
<reference evidence="2 3" key="1">
    <citation type="journal article" date="2013" name="Genome Announc.">
        <title>Genome Sequence of Novosphingobium lindaniclasticum LE124T, Isolated from a Hexachlorocyclohexane Dumpsite.</title>
        <authorList>
            <person name="Saxena A."/>
            <person name="Nayyar N."/>
            <person name="Sangwan N."/>
            <person name="Kumari R."/>
            <person name="Khurana J.P."/>
            <person name="Lal R."/>
        </authorList>
    </citation>
    <scope>NUCLEOTIDE SEQUENCE [LARGE SCALE GENOMIC DNA]</scope>
    <source>
        <strain evidence="2 3">LE124</strain>
    </source>
</reference>
<dbReference type="Gene3D" id="3.90.226.10">
    <property type="entry name" value="2-enoyl-CoA Hydratase, Chain A, domain 1"/>
    <property type="match status" value="1"/>
</dbReference>
<dbReference type="PANTHER" id="PTHR43459:SF3">
    <property type="entry name" value="ENOYL-COA HYDRATASE ECHA15 (ENOYL HYDRASE) (UNSATURATED ACYL-COA HYDRATASE) (CROTONASE)-RELATED"/>
    <property type="match status" value="1"/>
</dbReference>
<dbReference type="EMBL" id="ATHL01000082">
    <property type="protein sequence ID" value="EQB14294.1"/>
    <property type="molecule type" value="Genomic_DNA"/>
</dbReference>
<evidence type="ECO:0000313" key="2">
    <source>
        <dbReference type="EMBL" id="EQB14294.1"/>
    </source>
</evidence>
<dbReference type="Gene3D" id="1.10.12.10">
    <property type="entry name" value="Lyase 2-enoyl-coa Hydratase, Chain A, domain 2"/>
    <property type="match status" value="1"/>
</dbReference>
<name>T0IXA5_9SPHN</name>
<accession>T0IXA5</accession>
<evidence type="ECO:0008006" key="4">
    <source>
        <dbReference type="Google" id="ProtNLM"/>
    </source>
</evidence>
<gene>
    <name evidence="2" type="ORF">L284_12935</name>
</gene>
<dbReference type="GO" id="GO:0003824">
    <property type="term" value="F:catalytic activity"/>
    <property type="evidence" value="ECO:0007669"/>
    <property type="project" value="UniProtKB-ARBA"/>
</dbReference>
<dbReference type="Proteomes" id="UP000015527">
    <property type="component" value="Unassembled WGS sequence"/>
</dbReference>
<dbReference type="PANTHER" id="PTHR43459">
    <property type="entry name" value="ENOYL-COA HYDRATASE"/>
    <property type="match status" value="1"/>
</dbReference>
<dbReference type="InterPro" id="IPR029045">
    <property type="entry name" value="ClpP/crotonase-like_dom_sf"/>
</dbReference>
<organism evidence="2 3">
    <name type="scientific">Novosphingobium lindaniclasticum LE124</name>
    <dbReference type="NCBI Taxonomy" id="1096930"/>
    <lineage>
        <taxon>Bacteria</taxon>
        <taxon>Pseudomonadati</taxon>
        <taxon>Pseudomonadota</taxon>
        <taxon>Alphaproteobacteria</taxon>
        <taxon>Sphingomonadales</taxon>
        <taxon>Sphingomonadaceae</taxon>
        <taxon>Novosphingobium</taxon>
    </lineage>
</organism>
<dbReference type="InterPro" id="IPR001753">
    <property type="entry name" value="Enoyl-CoA_hydra/iso"/>
</dbReference>
<sequence>MTTQRPWLNPVTYDRYTFMKVEVTDGIGVVTMNSAETLNSIGPEEHREMEDIWLDLARDESIKVIILTGAGRAFSAGGDVKRMAARAGTEFGLEYALRVPQNTLRLFEHMLLVPQPILAAVNGDAIGLGMTVALFADMSFVADDAKLGDTHVKVGLVAGDGGAVVWPLLVGPQRAKEFLMRGKLLKGAQAAEMGLVNYALPREDLMAETHKIALEIAANPLWAVRWSKAAINKQLKAQLGQILELSIAYEAMTMMTHDYKEAATAFSEKRKPTFKGY</sequence>
<dbReference type="eggNOG" id="COG1024">
    <property type="taxonomic scope" value="Bacteria"/>
</dbReference>
<dbReference type="AlphaFoldDB" id="T0IXA5"/>
<dbReference type="SUPFAM" id="SSF52096">
    <property type="entry name" value="ClpP/crotonase"/>
    <property type="match status" value="1"/>
</dbReference>
<dbReference type="OrthoDB" id="9802898at2"/>
<comment type="caution">
    <text evidence="2">The sequence shown here is derived from an EMBL/GenBank/DDBJ whole genome shotgun (WGS) entry which is preliminary data.</text>
</comment>
<dbReference type="CDD" id="cd06558">
    <property type="entry name" value="crotonase-like"/>
    <property type="match status" value="1"/>
</dbReference>
<dbReference type="InterPro" id="IPR014748">
    <property type="entry name" value="Enoyl-CoA_hydra_C"/>
</dbReference>
<keyword evidence="3" id="KW-1185">Reference proteome</keyword>
<dbReference type="Pfam" id="PF00378">
    <property type="entry name" value="ECH_1"/>
    <property type="match status" value="1"/>
</dbReference>
<evidence type="ECO:0000313" key="3">
    <source>
        <dbReference type="Proteomes" id="UP000015527"/>
    </source>
</evidence>
<dbReference type="PATRIC" id="fig|1096930.3.peg.2579"/>
<dbReference type="RefSeq" id="WP_021234419.1">
    <property type="nucleotide sequence ID" value="NZ_ATHL01000082.1"/>
</dbReference>